<dbReference type="InterPro" id="IPR032675">
    <property type="entry name" value="LRR_dom_sf"/>
</dbReference>
<proteinExistence type="predicted"/>
<feature type="compositionally biased region" description="Basic and acidic residues" evidence="1">
    <location>
        <begin position="10"/>
        <end position="23"/>
    </location>
</feature>
<comment type="caution">
    <text evidence="2">The sequence shown here is derived from an EMBL/GenBank/DDBJ whole genome shotgun (WGS) entry which is preliminary data.</text>
</comment>
<sequence length="508" mass="56672">MKMADDGGEEGERPMKRGREKMPKGVVSRSKTPRTRSSHSAQDAVHSRQAAAATPSESSSAVEMRASRGKSQGKAKEKSGIPELSKLSINENRPQASPQTVDFNDNFPDEILAQVFKHVFRPENAWESAKVCKRWHVLQAITLLQKRSNRSPTGGFRCMNPKKSERSSGRKSHCDGKSSSLKLKKVESEWRLSMQLMQSCKRHIHQLEIKNCNYISQRGYQLITAFGSNLRSIRLQACNTLDDVTFDFLLEKCPTLRSVHLAGVELTLVNTVVKAPNLDELHVHGCSKVTVKTLLTLLHGLTNLRSLSLTAMAEGSNDWDSAKFETGPPLYLQRLHLENSQLVTDRLLKVLGPRLRNLRKLDLTLCTMITDEGLKEMITSSGLSLTSLVLKRCRQISDESMIALKQNASTLRDVTLSGCAISDRGMEDFMQGKFIKTLRNLSLAGCNRLTDRSLLHFASRQADLSSFKCLDLQSCAGISAFGLKQLQGKLRGMKYKVLSQKNRVTISE</sequence>
<feature type="compositionally biased region" description="Low complexity" evidence="1">
    <location>
        <begin position="50"/>
        <end position="61"/>
    </location>
</feature>
<dbReference type="Pfam" id="PF13516">
    <property type="entry name" value="LRR_6"/>
    <property type="match status" value="2"/>
</dbReference>
<dbReference type="SMART" id="SM00367">
    <property type="entry name" value="LRR_CC"/>
    <property type="match status" value="6"/>
</dbReference>
<organism evidence="2 3">
    <name type="scientific">Riccia sorocarpa</name>
    <dbReference type="NCBI Taxonomy" id="122646"/>
    <lineage>
        <taxon>Eukaryota</taxon>
        <taxon>Viridiplantae</taxon>
        <taxon>Streptophyta</taxon>
        <taxon>Embryophyta</taxon>
        <taxon>Marchantiophyta</taxon>
        <taxon>Marchantiopsida</taxon>
        <taxon>Marchantiidae</taxon>
        <taxon>Marchantiales</taxon>
        <taxon>Ricciaceae</taxon>
        <taxon>Riccia</taxon>
    </lineage>
</organism>
<protein>
    <recommendedName>
        <fullName evidence="4">F-box domain-containing protein</fullName>
    </recommendedName>
</protein>
<reference evidence="2 3" key="1">
    <citation type="submission" date="2024-09" db="EMBL/GenBank/DDBJ databases">
        <title>Chromosome-scale assembly of Riccia sorocarpa.</title>
        <authorList>
            <person name="Paukszto L."/>
        </authorList>
    </citation>
    <scope>NUCLEOTIDE SEQUENCE [LARGE SCALE GENOMIC DNA]</scope>
    <source>
        <strain evidence="2">LP-2024</strain>
        <tissue evidence="2">Aerial parts of the thallus</tissue>
    </source>
</reference>
<feature type="compositionally biased region" description="Polar residues" evidence="1">
    <location>
        <begin position="87"/>
        <end position="103"/>
    </location>
</feature>
<dbReference type="Proteomes" id="UP001633002">
    <property type="component" value="Unassembled WGS sequence"/>
</dbReference>
<dbReference type="PANTHER" id="PTHR13318">
    <property type="entry name" value="PARTNER OF PAIRED, ISOFORM B-RELATED"/>
    <property type="match status" value="1"/>
</dbReference>
<evidence type="ECO:0008006" key="4">
    <source>
        <dbReference type="Google" id="ProtNLM"/>
    </source>
</evidence>
<evidence type="ECO:0000313" key="3">
    <source>
        <dbReference type="Proteomes" id="UP001633002"/>
    </source>
</evidence>
<dbReference type="SUPFAM" id="SSF81383">
    <property type="entry name" value="F-box domain"/>
    <property type="match status" value="1"/>
</dbReference>
<feature type="compositionally biased region" description="Basic and acidic residues" evidence="1">
    <location>
        <begin position="162"/>
        <end position="176"/>
    </location>
</feature>
<accession>A0ABD3IBL6</accession>
<dbReference type="InterPro" id="IPR036047">
    <property type="entry name" value="F-box-like_dom_sf"/>
</dbReference>
<feature type="region of interest" description="Disordered" evidence="1">
    <location>
        <begin position="1"/>
        <end position="103"/>
    </location>
</feature>
<keyword evidence="3" id="KW-1185">Reference proteome</keyword>
<dbReference type="AlphaFoldDB" id="A0ABD3IBL6"/>
<dbReference type="InterPro" id="IPR001611">
    <property type="entry name" value="Leu-rich_rpt"/>
</dbReference>
<dbReference type="InterPro" id="IPR006553">
    <property type="entry name" value="Leu-rich_rpt_Cys-con_subtyp"/>
</dbReference>
<name>A0ABD3IBL6_9MARC</name>
<evidence type="ECO:0000313" key="2">
    <source>
        <dbReference type="EMBL" id="KAL3699835.1"/>
    </source>
</evidence>
<evidence type="ECO:0000256" key="1">
    <source>
        <dbReference type="SAM" id="MobiDB-lite"/>
    </source>
</evidence>
<gene>
    <name evidence="2" type="ORF">R1sor_017857</name>
</gene>
<dbReference type="EMBL" id="JBJQOH010000001">
    <property type="protein sequence ID" value="KAL3699835.1"/>
    <property type="molecule type" value="Genomic_DNA"/>
</dbReference>
<dbReference type="SUPFAM" id="SSF52047">
    <property type="entry name" value="RNI-like"/>
    <property type="match status" value="1"/>
</dbReference>
<dbReference type="PANTHER" id="PTHR13318:SF247">
    <property type="entry name" value="GH16156P"/>
    <property type="match status" value="1"/>
</dbReference>
<dbReference type="Gene3D" id="3.80.10.10">
    <property type="entry name" value="Ribonuclease Inhibitor"/>
    <property type="match status" value="2"/>
</dbReference>
<feature type="region of interest" description="Disordered" evidence="1">
    <location>
        <begin position="151"/>
        <end position="179"/>
    </location>
</feature>